<feature type="transmembrane region" description="Helical" evidence="1">
    <location>
        <begin position="474"/>
        <end position="495"/>
    </location>
</feature>
<feature type="transmembrane region" description="Helical" evidence="1">
    <location>
        <begin position="507"/>
        <end position="533"/>
    </location>
</feature>
<proteinExistence type="predicted"/>
<keyword evidence="1" id="KW-1133">Transmembrane helix</keyword>
<keyword evidence="1" id="KW-0812">Transmembrane</keyword>
<evidence type="ECO:0000313" key="3">
    <source>
        <dbReference type="Proteomes" id="UP000315673"/>
    </source>
</evidence>
<dbReference type="KEGG" id="spai:FPZ24_15935"/>
<accession>A0A5B8LMY9</accession>
<sequence>MTEPVSEPSIESAGLAPREKLGIGVTGHRLDRLGADNVPAVTDALTALFLQIDRIARTQAPNDLRLITGLAEGADCIAADCAVARGWALDVVLPFFRDDFAEDFEEGVARAHFLSRLAASTAILELPGERDAPGGQGVAYERAGRVVLSQCDILVAVWDGEPIRGRGGAAQIVAEAVLQGIPVIHIDPADTQSPKLLWDGLEELDLGQQSVETVARGDLNGLPGLIRGLLDPPSDPDSRAILDRLGAQRGSRWAIAFGYPMLLAIMGIRRPKRSDFTRRIRLGAPAGIPTANCSADTAFAGALRDELAPRFAQADAVATRTAQLFRSVYVTNFLLAALAVVLSLLGLALPASTKPLLITLELVTIAAILIQTRVGNRAAWHRLWLDNRALAEQLRCLAISAQLGDLDLRETSARAAGWVNWYARGTSRDLGLPSGRVDAAYLGCVRDSLIALIDDQVAYLASDADRMHRLEHRLHMLGTVMFGLTVVTCIGLLMFKAADAMIHSLDMLAQPLTIAATIISAALPAVGAAIYGIRMQGDFAGIAERNHALGEQLATMRKVIAEDDLTFDTLSRRVRRVTGLLTDGLASWLRTYHARPLALPG</sequence>
<evidence type="ECO:0000313" key="2">
    <source>
        <dbReference type="EMBL" id="QDZ08772.1"/>
    </source>
</evidence>
<organism evidence="2 3">
    <name type="scientific">Sphingomonas panacisoli</name>
    <dbReference type="NCBI Taxonomy" id="1813879"/>
    <lineage>
        <taxon>Bacteria</taxon>
        <taxon>Pseudomonadati</taxon>
        <taxon>Pseudomonadota</taxon>
        <taxon>Alphaproteobacteria</taxon>
        <taxon>Sphingomonadales</taxon>
        <taxon>Sphingomonadaceae</taxon>
        <taxon>Sphingomonas</taxon>
    </lineage>
</organism>
<evidence type="ECO:0000256" key="1">
    <source>
        <dbReference type="SAM" id="Phobius"/>
    </source>
</evidence>
<dbReference type="OrthoDB" id="2968017at2"/>
<name>A0A5B8LMY9_9SPHN</name>
<dbReference type="Proteomes" id="UP000315673">
    <property type="component" value="Chromosome"/>
</dbReference>
<feature type="transmembrane region" description="Helical" evidence="1">
    <location>
        <begin position="250"/>
        <end position="268"/>
    </location>
</feature>
<gene>
    <name evidence="2" type="ORF">FPZ24_15935</name>
</gene>
<dbReference type="AlphaFoldDB" id="A0A5B8LMY9"/>
<evidence type="ECO:0008006" key="4">
    <source>
        <dbReference type="Google" id="ProtNLM"/>
    </source>
</evidence>
<dbReference type="EMBL" id="CP042306">
    <property type="protein sequence ID" value="QDZ08772.1"/>
    <property type="molecule type" value="Genomic_DNA"/>
</dbReference>
<keyword evidence="3" id="KW-1185">Reference proteome</keyword>
<reference evidence="2 3" key="1">
    <citation type="submission" date="2019-07" db="EMBL/GenBank/DDBJ databases">
        <title>Full genome sequence of Sphingomonas sp. 4R-6-7(HKS19).</title>
        <authorList>
            <person name="Im W.-T."/>
        </authorList>
    </citation>
    <scope>NUCLEOTIDE SEQUENCE [LARGE SCALE GENOMIC DNA]</scope>
    <source>
        <strain evidence="2 3">HKS19</strain>
    </source>
</reference>
<feature type="transmembrane region" description="Helical" evidence="1">
    <location>
        <begin position="355"/>
        <end position="374"/>
    </location>
</feature>
<feature type="transmembrane region" description="Helical" evidence="1">
    <location>
        <begin position="329"/>
        <end position="349"/>
    </location>
</feature>
<dbReference type="Gene3D" id="3.40.50.450">
    <property type="match status" value="1"/>
</dbReference>
<dbReference type="SUPFAM" id="SSF102405">
    <property type="entry name" value="MCP/YpsA-like"/>
    <property type="match status" value="1"/>
</dbReference>
<protein>
    <recommendedName>
        <fullName evidence="4">SMODS and SLOG-associating 2TM effector domain-containing protein</fullName>
    </recommendedName>
</protein>
<dbReference type="RefSeq" id="WP_146573644.1">
    <property type="nucleotide sequence ID" value="NZ_CP042306.1"/>
</dbReference>
<keyword evidence="1" id="KW-0472">Membrane</keyword>